<feature type="transmembrane region" description="Helical" evidence="1">
    <location>
        <begin position="127"/>
        <end position="146"/>
    </location>
</feature>
<dbReference type="AlphaFoldDB" id="A0A9J6QMZ1"/>
<keyword evidence="1" id="KW-0812">Transmembrane</keyword>
<evidence type="ECO:0000313" key="2">
    <source>
        <dbReference type="EMBL" id="MCU7378784.1"/>
    </source>
</evidence>
<comment type="caution">
    <text evidence="2">The sequence shown here is derived from an EMBL/GenBank/DDBJ whole genome shotgun (WGS) entry which is preliminary data.</text>
</comment>
<gene>
    <name evidence="2" type="ORF">OBO34_10505</name>
</gene>
<dbReference type="Proteomes" id="UP001065549">
    <property type="component" value="Unassembled WGS sequence"/>
</dbReference>
<dbReference type="RefSeq" id="WP_148395586.1">
    <property type="nucleotide sequence ID" value="NZ_JAJAGH010000001.1"/>
</dbReference>
<proteinExistence type="predicted"/>
<reference evidence="2" key="1">
    <citation type="submission" date="2022-09" db="EMBL/GenBank/DDBJ databases">
        <title>Culturomic study of gut microbiota in children with autism spectrum disorder.</title>
        <authorList>
            <person name="Efimov B.A."/>
            <person name="Chaplin A.V."/>
            <person name="Sokolova S.R."/>
            <person name="Pikina A.P."/>
            <person name="Korzhanova M."/>
            <person name="Belova V."/>
            <person name="Korostin D."/>
        </authorList>
    </citation>
    <scope>NUCLEOTIDE SEQUENCE</scope>
    <source>
        <strain evidence="2">ASD5510</strain>
    </source>
</reference>
<evidence type="ECO:0000256" key="1">
    <source>
        <dbReference type="SAM" id="Phobius"/>
    </source>
</evidence>
<dbReference type="EMBL" id="JAOSHN010000004">
    <property type="protein sequence ID" value="MCU7378784.1"/>
    <property type="molecule type" value="Genomic_DNA"/>
</dbReference>
<sequence>MDIKSIHANLGTLFWATIFSLIEFHIQLDNLRISTSILFVILILAGTQDLYRVTKNPRFRSAAIFGWINGGCYVLFLILNAAIPQTMAVPLAELVIARLLLICIYTQLLVGIGAMFPAAFGDLKKRADLYAVATAVVALAAMILFLVNGYMVIGALQMLIQLAVLIQLYQCRKRIGQMQLPQKEAL</sequence>
<accession>A0A9J6QMZ1</accession>
<keyword evidence="1" id="KW-1133">Transmembrane helix</keyword>
<keyword evidence="1" id="KW-0472">Membrane</keyword>
<evidence type="ECO:0000313" key="3">
    <source>
        <dbReference type="Proteomes" id="UP001065549"/>
    </source>
</evidence>
<organism evidence="2 3">
    <name type="scientific">Hominibacterium faecale</name>
    <dbReference type="NCBI Taxonomy" id="2839743"/>
    <lineage>
        <taxon>Bacteria</taxon>
        <taxon>Bacillati</taxon>
        <taxon>Bacillota</taxon>
        <taxon>Clostridia</taxon>
        <taxon>Peptostreptococcales</taxon>
        <taxon>Anaerovoracaceae</taxon>
        <taxon>Hominibacterium</taxon>
    </lineage>
</organism>
<protein>
    <submittedName>
        <fullName evidence="2">Uncharacterized protein</fullName>
    </submittedName>
</protein>
<feature type="transmembrane region" description="Helical" evidence="1">
    <location>
        <begin position="63"/>
        <end position="83"/>
    </location>
</feature>
<keyword evidence="3" id="KW-1185">Reference proteome</keyword>
<name>A0A9J6QMZ1_9FIRM</name>
<feature type="transmembrane region" description="Helical" evidence="1">
    <location>
        <begin position="7"/>
        <end position="27"/>
    </location>
</feature>
<feature type="transmembrane region" description="Helical" evidence="1">
    <location>
        <begin position="95"/>
        <end position="120"/>
    </location>
</feature>
<feature type="transmembrane region" description="Helical" evidence="1">
    <location>
        <begin position="33"/>
        <end position="51"/>
    </location>
</feature>
<feature type="transmembrane region" description="Helical" evidence="1">
    <location>
        <begin position="152"/>
        <end position="169"/>
    </location>
</feature>